<sequence>MTAELPGPSGPAGGATAGAAVSGPPECGSGTAPGSPVGCARSAAVAVSPTVPRAALPTGPVPRCARRSDRGGLTAP</sequence>
<evidence type="ECO:0000256" key="1">
    <source>
        <dbReference type="SAM" id="MobiDB-lite"/>
    </source>
</evidence>
<comment type="caution">
    <text evidence="2">The sequence shown here is derived from an EMBL/GenBank/DDBJ whole genome shotgun (WGS) entry which is preliminary data.</text>
</comment>
<name>A0A919GKH3_9ACTN</name>
<dbReference type="Proteomes" id="UP000603708">
    <property type="component" value="Unassembled WGS sequence"/>
</dbReference>
<accession>A0A919GKH3</accession>
<dbReference type="AlphaFoldDB" id="A0A919GKH3"/>
<proteinExistence type="predicted"/>
<dbReference type="EMBL" id="BNCD01000021">
    <property type="protein sequence ID" value="GHH86168.1"/>
    <property type="molecule type" value="Genomic_DNA"/>
</dbReference>
<reference evidence="2" key="1">
    <citation type="journal article" date="2014" name="Int. J. Syst. Evol. Microbiol.">
        <title>Complete genome sequence of Corynebacterium casei LMG S-19264T (=DSM 44701T), isolated from a smear-ripened cheese.</title>
        <authorList>
            <consortium name="US DOE Joint Genome Institute (JGI-PGF)"/>
            <person name="Walter F."/>
            <person name="Albersmeier A."/>
            <person name="Kalinowski J."/>
            <person name="Ruckert C."/>
        </authorList>
    </citation>
    <scope>NUCLEOTIDE SEQUENCE</scope>
    <source>
        <strain evidence="2">JCM 5069</strain>
    </source>
</reference>
<feature type="region of interest" description="Disordered" evidence="1">
    <location>
        <begin position="1"/>
        <end position="76"/>
    </location>
</feature>
<evidence type="ECO:0000313" key="3">
    <source>
        <dbReference type="Proteomes" id="UP000603708"/>
    </source>
</evidence>
<reference evidence="2" key="2">
    <citation type="submission" date="2020-09" db="EMBL/GenBank/DDBJ databases">
        <authorList>
            <person name="Sun Q."/>
            <person name="Ohkuma M."/>
        </authorList>
    </citation>
    <scope>NUCLEOTIDE SEQUENCE</scope>
    <source>
        <strain evidence="2">JCM 5069</strain>
    </source>
</reference>
<keyword evidence="3" id="KW-1185">Reference proteome</keyword>
<organism evidence="2 3">
    <name type="scientific">Streptomyces sulfonofaciens</name>
    <dbReference type="NCBI Taxonomy" id="68272"/>
    <lineage>
        <taxon>Bacteria</taxon>
        <taxon>Bacillati</taxon>
        <taxon>Actinomycetota</taxon>
        <taxon>Actinomycetes</taxon>
        <taxon>Kitasatosporales</taxon>
        <taxon>Streptomycetaceae</taxon>
        <taxon>Streptomyces</taxon>
    </lineage>
</organism>
<evidence type="ECO:0000313" key="2">
    <source>
        <dbReference type="EMBL" id="GHH86168.1"/>
    </source>
</evidence>
<protein>
    <submittedName>
        <fullName evidence="2">Uncharacterized protein</fullName>
    </submittedName>
</protein>
<gene>
    <name evidence="2" type="ORF">GCM10018793_57060</name>
</gene>